<keyword evidence="6" id="KW-0472">Membrane</keyword>
<organism evidence="8 9">
    <name type="scientific">Rehmannia glutinosa</name>
    <name type="common">Chinese foxglove</name>
    <dbReference type="NCBI Taxonomy" id="99300"/>
    <lineage>
        <taxon>Eukaryota</taxon>
        <taxon>Viridiplantae</taxon>
        <taxon>Streptophyta</taxon>
        <taxon>Embryophyta</taxon>
        <taxon>Tracheophyta</taxon>
        <taxon>Spermatophyta</taxon>
        <taxon>Magnoliopsida</taxon>
        <taxon>eudicotyledons</taxon>
        <taxon>Gunneridae</taxon>
        <taxon>Pentapetalae</taxon>
        <taxon>asterids</taxon>
        <taxon>lamiids</taxon>
        <taxon>Lamiales</taxon>
        <taxon>Orobanchaceae</taxon>
        <taxon>Rehmannieae</taxon>
        <taxon>Rehmannia</taxon>
    </lineage>
</organism>
<dbReference type="InterPro" id="IPR001128">
    <property type="entry name" value="Cyt_P450"/>
</dbReference>
<dbReference type="InterPro" id="IPR002401">
    <property type="entry name" value="Cyt_P450_E_grp-I"/>
</dbReference>
<evidence type="ECO:0000313" key="9">
    <source>
        <dbReference type="Proteomes" id="UP001318860"/>
    </source>
</evidence>
<dbReference type="Proteomes" id="UP001318860">
    <property type="component" value="Unassembled WGS sequence"/>
</dbReference>
<keyword evidence="4" id="KW-1133">Transmembrane helix</keyword>
<comment type="similarity">
    <text evidence="7">Belongs to the cytochrome P450 family.</text>
</comment>
<dbReference type="PANTHER" id="PTHR24298:SF54">
    <property type="entry name" value="CYTOCHROME P450 LIKE PROTEIN"/>
    <property type="match status" value="1"/>
</dbReference>
<proteinExistence type="inferred from homology"/>
<evidence type="ECO:0000256" key="6">
    <source>
        <dbReference type="ARBA" id="ARBA00023136"/>
    </source>
</evidence>
<dbReference type="CDD" id="cd11075">
    <property type="entry name" value="CYP77_89"/>
    <property type="match status" value="1"/>
</dbReference>
<dbReference type="InterPro" id="IPR036396">
    <property type="entry name" value="Cyt_P450_sf"/>
</dbReference>
<evidence type="ECO:0000256" key="3">
    <source>
        <dbReference type="ARBA" id="ARBA00022723"/>
    </source>
</evidence>
<dbReference type="InterPro" id="IPR017972">
    <property type="entry name" value="Cyt_P450_CS"/>
</dbReference>
<comment type="caution">
    <text evidence="8">The sequence shown here is derived from an EMBL/GenBank/DDBJ whole genome shotgun (WGS) entry which is preliminary data.</text>
</comment>
<accession>A0ABR0X791</accession>
<dbReference type="PANTHER" id="PTHR24298">
    <property type="entry name" value="FLAVONOID 3'-MONOOXYGENASE-RELATED"/>
    <property type="match status" value="1"/>
</dbReference>
<sequence length="510" mass="57359">MELIDIILLCFAALFLRLWWRHWSVTGGGPKNLPPGPPGWPLVGNLFQAILQRRPFIFVVRDLRKKYGPIFTMQMGQRTIVIITSSELTHEALVQKGSLFANRPADSPIRLIFSVGKCAINSAEYGPLWRSLRRNFVTELINPARIKQCGWIRNWAMENHMKRLQAEASQAGYVEVMKNCRLTICSILICLCFGVKISEDRIKVIESVLKDVMLMTAPQLPDFLPVLTPLFRRQVKKAKELRRKQLECLVPLIRNRKAFVESGGNLRAAEEMASPLGAAYVDSLFELEAPGKGKLGEEEIVTLCSEAINAGTDTSATTVEWALLHLVQNQEIQEKLYKEIVGCVGVNGVVTESDVEKMAYLGAIVKETFRRHPPSHFLLSHAATEDIELGGYTIPADAYVEFYTAWLTEDPEMWQNPSEFRPERFLNGDGVDVDITGMRGVKMIPFGAGRRICPAWSLGVLHANLMLARMVQAFKWVPIPDNPSDPTETFAFTVVMKEPLKAIILPRTKI</sequence>
<dbReference type="PROSITE" id="PS00086">
    <property type="entry name" value="CYTOCHROME_P450"/>
    <property type="match status" value="1"/>
</dbReference>
<protein>
    <submittedName>
        <fullName evidence="8">Uncharacterized protein</fullName>
    </submittedName>
</protein>
<evidence type="ECO:0000256" key="2">
    <source>
        <dbReference type="ARBA" id="ARBA00022692"/>
    </source>
</evidence>
<gene>
    <name evidence="8" type="ORF">DH2020_008899</name>
</gene>
<evidence type="ECO:0000256" key="4">
    <source>
        <dbReference type="ARBA" id="ARBA00022989"/>
    </source>
</evidence>
<dbReference type="Gene3D" id="1.10.630.10">
    <property type="entry name" value="Cytochrome P450"/>
    <property type="match status" value="1"/>
</dbReference>
<dbReference type="EMBL" id="JABTTQ020000005">
    <property type="protein sequence ID" value="KAK6154651.1"/>
    <property type="molecule type" value="Genomic_DNA"/>
</dbReference>
<keyword evidence="2" id="KW-0812">Transmembrane</keyword>
<keyword evidence="9" id="KW-1185">Reference proteome</keyword>
<evidence type="ECO:0000256" key="1">
    <source>
        <dbReference type="ARBA" id="ARBA00004167"/>
    </source>
</evidence>
<dbReference type="InterPro" id="IPR051103">
    <property type="entry name" value="Plant_metabolite_P450s"/>
</dbReference>
<comment type="subcellular location">
    <subcellularLocation>
        <location evidence="1">Membrane</location>
        <topology evidence="1">Single-pass membrane protein</topology>
    </subcellularLocation>
</comment>
<reference evidence="8 9" key="1">
    <citation type="journal article" date="2021" name="Comput. Struct. Biotechnol. J.">
        <title>De novo genome assembly of the potent medicinal plant Rehmannia glutinosa using nanopore technology.</title>
        <authorList>
            <person name="Ma L."/>
            <person name="Dong C."/>
            <person name="Song C."/>
            <person name="Wang X."/>
            <person name="Zheng X."/>
            <person name="Niu Y."/>
            <person name="Chen S."/>
            <person name="Feng W."/>
        </authorList>
    </citation>
    <scope>NUCLEOTIDE SEQUENCE [LARGE SCALE GENOMIC DNA]</scope>
    <source>
        <strain evidence="8">DH-2019</strain>
    </source>
</reference>
<dbReference type="Pfam" id="PF00067">
    <property type="entry name" value="p450"/>
    <property type="match status" value="1"/>
</dbReference>
<keyword evidence="5 7" id="KW-0560">Oxidoreductase</keyword>
<evidence type="ECO:0000256" key="5">
    <source>
        <dbReference type="ARBA" id="ARBA00023002"/>
    </source>
</evidence>
<dbReference type="PRINTS" id="PR00463">
    <property type="entry name" value="EP450I"/>
</dbReference>
<keyword evidence="7" id="KW-0408">Iron</keyword>
<keyword evidence="3 7" id="KW-0479">Metal-binding</keyword>
<dbReference type="PRINTS" id="PR00385">
    <property type="entry name" value="P450"/>
</dbReference>
<name>A0ABR0X791_REHGL</name>
<keyword evidence="7" id="KW-0503">Monooxygenase</keyword>
<dbReference type="SUPFAM" id="SSF48264">
    <property type="entry name" value="Cytochrome P450"/>
    <property type="match status" value="1"/>
</dbReference>
<evidence type="ECO:0000256" key="7">
    <source>
        <dbReference type="RuleBase" id="RU000461"/>
    </source>
</evidence>
<evidence type="ECO:0000313" key="8">
    <source>
        <dbReference type="EMBL" id="KAK6154651.1"/>
    </source>
</evidence>
<keyword evidence="7" id="KW-0349">Heme</keyword>